<reference evidence="5 6" key="1">
    <citation type="journal article" date="2016" name="Int. J. Syst. Evol. Microbiol.">
        <title>Panacibacter ginsenosidivorans gen. nov., sp. nov., with ginsenoside converting activity isolated from soil of a ginseng field.</title>
        <authorList>
            <person name="Siddiqi M.Z."/>
            <person name="Muhammad Shafi S."/>
            <person name="Choi K.D."/>
            <person name="Im W.T."/>
        </authorList>
    </citation>
    <scope>NUCLEOTIDE SEQUENCE [LARGE SCALE GENOMIC DNA]</scope>
    <source>
        <strain evidence="5 6">Gsoil1550</strain>
    </source>
</reference>
<name>A0A5B8VAV8_9BACT</name>
<dbReference type="KEGG" id="pgin:FRZ67_13560"/>
<dbReference type="RefSeq" id="WP_147190118.1">
    <property type="nucleotide sequence ID" value="NZ_CP042435.1"/>
</dbReference>
<dbReference type="InterPro" id="IPR008147">
    <property type="entry name" value="Gln_synt_N"/>
</dbReference>
<organism evidence="5 6">
    <name type="scientific">Panacibacter ginsenosidivorans</name>
    <dbReference type="NCBI Taxonomy" id="1813871"/>
    <lineage>
        <taxon>Bacteria</taxon>
        <taxon>Pseudomonadati</taxon>
        <taxon>Bacteroidota</taxon>
        <taxon>Chitinophagia</taxon>
        <taxon>Chitinophagales</taxon>
        <taxon>Chitinophagaceae</taxon>
        <taxon>Panacibacter</taxon>
    </lineage>
</organism>
<dbReference type="InterPro" id="IPR014746">
    <property type="entry name" value="Gln_synth/guanido_kin_cat_dom"/>
</dbReference>
<dbReference type="PANTHER" id="PTHR42974">
    <property type="entry name" value="GLUTAMINE SYNTHETASE"/>
    <property type="match status" value="1"/>
</dbReference>
<dbReference type="Gene3D" id="1.20.120.1560">
    <property type="match status" value="1"/>
</dbReference>
<dbReference type="GO" id="GO:0004356">
    <property type="term" value="F:glutamine synthetase activity"/>
    <property type="evidence" value="ECO:0007669"/>
    <property type="project" value="InterPro"/>
</dbReference>
<gene>
    <name evidence="5" type="ORF">FRZ67_13560</name>
</gene>
<dbReference type="SUPFAM" id="SSF55931">
    <property type="entry name" value="Glutamine synthetase/guanido kinase"/>
    <property type="match status" value="1"/>
</dbReference>
<dbReference type="InterPro" id="IPR040577">
    <property type="entry name" value="Gln-synt_C"/>
</dbReference>
<dbReference type="EMBL" id="CP042435">
    <property type="protein sequence ID" value="QEC68275.1"/>
    <property type="molecule type" value="Genomic_DNA"/>
</dbReference>
<evidence type="ECO:0000256" key="1">
    <source>
        <dbReference type="PROSITE-ProRule" id="PRU01330"/>
    </source>
</evidence>
<dbReference type="InterPro" id="IPR052725">
    <property type="entry name" value="GS_Type-3"/>
</dbReference>
<dbReference type="InterPro" id="IPR027303">
    <property type="entry name" value="Gln_synth_gly_rich_site"/>
</dbReference>
<evidence type="ECO:0000259" key="3">
    <source>
        <dbReference type="PROSITE" id="PS51986"/>
    </source>
</evidence>
<dbReference type="PANTHER" id="PTHR42974:SF1">
    <property type="entry name" value="TYPE-3 GLUTAMINE SYNTHETASE"/>
    <property type="match status" value="1"/>
</dbReference>
<dbReference type="GO" id="GO:0006542">
    <property type="term" value="P:glutamine biosynthetic process"/>
    <property type="evidence" value="ECO:0007669"/>
    <property type="project" value="InterPro"/>
</dbReference>
<dbReference type="Pfam" id="PF00120">
    <property type="entry name" value="Gln-synt_C"/>
    <property type="match status" value="1"/>
</dbReference>
<sequence>MSLRFQALNNLLNNTDVSVESPSKITAIFGENVFTLKTAREYLSDEAFKSLNASIKGSKKIDRAVANQIANGLRAWAEKKGVTHFTHWFQPLTGSTAEKHDSFFTIKSDGNPLEEFDGAALIQQEPDASSFPSGGLRATFEARGYTGWDPSSPVFIMEIGQGKTLCIPTIFVSYTGESLDYKAPLLKAIEAVNKAAVDVCNYFDKNVAKVTPTLGWEQEYFVIDEGLANARPDLVQCGRTVYGASPAKGQQLEDHYFGSIPERVYTFMRDFEQEAYKLGIPLRTRHNEVAPAQFECAPIFEEVNLAVDHNILLMDIMERVARRHKLKVLFHEKPFAGINGSGKHNNWSMATDTGVNLLAPGKTPKTNLMFLTFFVNSIKAVHDYADVLRASIASAGNDFRLGANEAPPAIISVFIGEYLTKVLYDIETRVGDKFDEQDEAILKLDLHRSIPELMLDNTDRNRTSPFAFTGNKFEFRAVGSAANCANAMIALNTIMAETLRTFKQDVDALIEKGEKKEIAIMHIIQKYIVESKKVLFEGDGYSEEWHHEAERRGLPNVPTTPLALDAMITEKAKQLFESNDVYNHIELEARHEIELEKYIKKVQIEGRIMGDLALNHIIPSAIEYMNKLTANINSIKATGLPESACASQMAILKEMTERVQTVYEKVHAMVEARKVVNNMEDTRTKAIAYCSQVKEAFFDDIRYQVDKLEQLINDELWTLPKYREMLLMR</sequence>
<protein>
    <submittedName>
        <fullName evidence="5">Glutamine synthetase type III</fullName>
    </submittedName>
</protein>
<evidence type="ECO:0000256" key="2">
    <source>
        <dbReference type="RuleBase" id="RU000384"/>
    </source>
</evidence>
<dbReference type="SMART" id="SM01230">
    <property type="entry name" value="Gln-synt_C"/>
    <property type="match status" value="1"/>
</dbReference>
<keyword evidence="6" id="KW-1185">Reference proteome</keyword>
<dbReference type="AlphaFoldDB" id="A0A5B8VAV8"/>
<dbReference type="OrthoDB" id="9807095at2"/>
<comment type="similarity">
    <text evidence="1 2">Belongs to the glutamine synthetase family.</text>
</comment>
<dbReference type="Gene3D" id="3.30.590.10">
    <property type="entry name" value="Glutamine synthetase/guanido kinase, catalytic domain"/>
    <property type="match status" value="1"/>
</dbReference>
<dbReference type="InterPro" id="IPR008146">
    <property type="entry name" value="Gln_synth_cat_dom"/>
</dbReference>
<dbReference type="Proteomes" id="UP000321533">
    <property type="component" value="Chromosome"/>
</dbReference>
<accession>A0A5B8VAV8</accession>
<dbReference type="InterPro" id="IPR022147">
    <property type="entry name" value="GSIII_N"/>
</dbReference>
<proteinExistence type="inferred from homology"/>
<dbReference type="Pfam" id="PF12437">
    <property type="entry name" value="GSIII_N"/>
    <property type="match status" value="1"/>
</dbReference>
<evidence type="ECO:0000313" key="6">
    <source>
        <dbReference type="Proteomes" id="UP000321533"/>
    </source>
</evidence>
<feature type="domain" description="GS catalytic" evidence="4">
    <location>
        <begin position="181"/>
        <end position="617"/>
    </location>
</feature>
<dbReference type="Pfam" id="PF18318">
    <property type="entry name" value="Gln-synt_C-ter"/>
    <property type="match status" value="1"/>
</dbReference>
<dbReference type="PROSITE" id="PS00181">
    <property type="entry name" value="GLNA_ATP"/>
    <property type="match status" value="1"/>
</dbReference>
<evidence type="ECO:0000259" key="4">
    <source>
        <dbReference type="PROSITE" id="PS51987"/>
    </source>
</evidence>
<dbReference type="PROSITE" id="PS51986">
    <property type="entry name" value="GS_BETA_GRASP"/>
    <property type="match status" value="1"/>
</dbReference>
<feature type="domain" description="GS beta-grasp" evidence="3">
    <location>
        <begin position="83"/>
        <end position="176"/>
    </location>
</feature>
<dbReference type="PROSITE" id="PS51987">
    <property type="entry name" value="GS_CATALYTIC"/>
    <property type="match status" value="1"/>
</dbReference>
<evidence type="ECO:0000313" key="5">
    <source>
        <dbReference type="EMBL" id="QEC68275.1"/>
    </source>
</evidence>